<proteinExistence type="predicted"/>
<reference evidence="6 7" key="1">
    <citation type="submission" date="2019-07" db="EMBL/GenBank/DDBJ databases">
        <title>Genomic Encyclopedia of Type Strains, Phase I: the one thousand microbial genomes (KMG-I) project.</title>
        <authorList>
            <person name="Kyrpides N."/>
        </authorList>
    </citation>
    <scope>NUCLEOTIDE SEQUENCE [LARGE SCALE GENOMIC DNA]</scope>
    <source>
        <strain evidence="6 7">DSM 13558</strain>
    </source>
</reference>
<dbReference type="InterPro" id="IPR019903">
    <property type="entry name" value="RIC_family"/>
</dbReference>
<dbReference type="EMBL" id="VLKH01000001">
    <property type="protein sequence ID" value="TWH83728.1"/>
    <property type="molecule type" value="Genomic_DNA"/>
</dbReference>
<evidence type="ECO:0000313" key="6">
    <source>
        <dbReference type="EMBL" id="TWH83728.1"/>
    </source>
</evidence>
<organism evidence="6 7">
    <name type="scientific">Sedimentibacter saalensis</name>
    <dbReference type="NCBI Taxonomy" id="130788"/>
    <lineage>
        <taxon>Bacteria</taxon>
        <taxon>Bacillati</taxon>
        <taxon>Bacillota</taxon>
        <taxon>Tissierellia</taxon>
        <taxon>Sedimentibacter</taxon>
    </lineage>
</organism>
<dbReference type="NCBIfam" id="TIGR03652">
    <property type="entry name" value="FeS_repair_RIC"/>
    <property type="match status" value="1"/>
</dbReference>
<evidence type="ECO:0000256" key="3">
    <source>
        <dbReference type="ARBA" id="ARBA00022723"/>
    </source>
</evidence>
<dbReference type="PANTHER" id="PTHR36438:SF1">
    <property type="entry name" value="IRON-SULFUR CLUSTER REPAIR PROTEIN YTFE"/>
    <property type="match status" value="1"/>
</dbReference>
<dbReference type="PANTHER" id="PTHR36438">
    <property type="entry name" value="IRON-SULFUR CLUSTER REPAIR PROTEIN YTFE"/>
    <property type="match status" value="1"/>
</dbReference>
<dbReference type="GO" id="GO:0046872">
    <property type="term" value="F:metal ion binding"/>
    <property type="evidence" value="ECO:0007669"/>
    <property type="project" value="UniProtKB-KW"/>
</dbReference>
<dbReference type="Pfam" id="PF01814">
    <property type="entry name" value="Hemerythrin"/>
    <property type="match status" value="1"/>
</dbReference>
<dbReference type="GO" id="GO:0005737">
    <property type="term" value="C:cytoplasm"/>
    <property type="evidence" value="ECO:0007669"/>
    <property type="project" value="UniProtKB-SubCell"/>
</dbReference>
<dbReference type="Gene3D" id="1.20.120.520">
    <property type="entry name" value="nmb1532 protein domain like"/>
    <property type="match status" value="1"/>
</dbReference>
<name>A0A562JKR5_9FIRM</name>
<dbReference type="OrthoDB" id="9797132at2"/>
<dbReference type="Proteomes" id="UP000315343">
    <property type="component" value="Unassembled WGS sequence"/>
</dbReference>
<protein>
    <submittedName>
        <fullName evidence="6">Regulator of cell morphogenesis and NO signaling</fullName>
    </submittedName>
</protein>
<dbReference type="Gene3D" id="1.10.3910.10">
    <property type="entry name" value="SP0561-like"/>
    <property type="match status" value="1"/>
</dbReference>
<evidence type="ECO:0000256" key="4">
    <source>
        <dbReference type="ARBA" id="ARBA00023004"/>
    </source>
</evidence>
<evidence type="ECO:0000256" key="2">
    <source>
        <dbReference type="ARBA" id="ARBA00022490"/>
    </source>
</evidence>
<dbReference type="InterPro" id="IPR038062">
    <property type="entry name" value="ScdA-like_N_sf"/>
</dbReference>
<dbReference type="RefSeq" id="WP_145079090.1">
    <property type="nucleotide sequence ID" value="NZ_VLKH01000001.1"/>
</dbReference>
<feature type="domain" description="Hemerythrin-like" evidence="5">
    <location>
        <begin position="86"/>
        <end position="231"/>
    </location>
</feature>
<sequence>MNKFNSTQKIGTIATEFPKSKELFKEYRIDFCCGGERPLHEALQEQNINEDELINKLNSLYEDYSAENDLSDKAWQEAPLSQLTDHIVNTHHAYLWSELPRISKLATTILRVHGEHHPELSKVHKLFHTIKMELELHLAKEEAVQYPAIKKFEETNSAADLKEAVRIIRELQDEHTEAGNILKELRDITDDFTAPEDGCETYELTYKKLHELESDVFQHIHLESNILFPRLFELEEKL</sequence>
<keyword evidence="4" id="KW-0408">Iron</keyword>
<comment type="caution">
    <text evidence="6">The sequence shown here is derived from an EMBL/GenBank/DDBJ whole genome shotgun (WGS) entry which is preliminary data.</text>
</comment>
<dbReference type="Pfam" id="PF04405">
    <property type="entry name" value="ScdA_N"/>
    <property type="match status" value="1"/>
</dbReference>
<dbReference type="SUPFAM" id="SSF140683">
    <property type="entry name" value="SP0561-like"/>
    <property type="match status" value="1"/>
</dbReference>
<evidence type="ECO:0000259" key="5">
    <source>
        <dbReference type="Pfam" id="PF01814"/>
    </source>
</evidence>
<keyword evidence="7" id="KW-1185">Reference proteome</keyword>
<comment type="subcellular location">
    <subcellularLocation>
        <location evidence="1">Cytoplasm</location>
    </subcellularLocation>
</comment>
<keyword evidence="2" id="KW-0963">Cytoplasm</keyword>
<dbReference type="InterPro" id="IPR012312">
    <property type="entry name" value="Hemerythrin-like"/>
</dbReference>
<evidence type="ECO:0000256" key="1">
    <source>
        <dbReference type="ARBA" id="ARBA00004496"/>
    </source>
</evidence>
<keyword evidence="3" id="KW-0479">Metal-binding</keyword>
<evidence type="ECO:0000313" key="7">
    <source>
        <dbReference type="Proteomes" id="UP000315343"/>
    </source>
</evidence>
<dbReference type="AlphaFoldDB" id="A0A562JKR5"/>
<gene>
    <name evidence="6" type="ORF">LY60_00340</name>
</gene>
<accession>A0A562JKR5</accession>